<feature type="binding site" evidence="7">
    <location>
        <position position="81"/>
    </location>
    <ligand>
        <name>[2Fe-2S] cluster</name>
        <dbReference type="ChEBI" id="CHEBI:190135"/>
    </ligand>
</feature>
<dbReference type="PANTHER" id="PTHR10371">
    <property type="entry name" value="NADH DEHYDROGENASE UBIQUINONE FLAVOPROTEIN 2, MITOCHONDRIAL"/>
    <property type="match status" value="1"/>
</dbReference>
<dbReference type="GO" id="GO:0051537">
    <property type="term" value="F:2 iron, 2 sulfur cluster binding"/>
    <property type="evidence" value="ECO:0007669"/>
    <property type="project" value="UniProtKB-KW"/>
</dbReference>
<dbReference type="NCBIfam" id="TIGR01958">
    <property type="entry name" value="nuoE_fam"/>
    <property type="match status" value="1"/>
</dbReference>
<protein>
    <submittedName>
        <fullName evidence="8">NADH dehydrogenase subunit E</fullName>
        <ecNumber evidence="8">1.6.5.3</ecNumber>
    </submittedName>
</protein>
<evidence type="ECO:0000256" key="1">
    <source>
        <dbReference type="ARBA" id="ARBA00010643"/>
    </source>
</evidence>
<dbReference type="Pfam" id="PF01257">
    <property type="entry name" value="2Fe-2S_thioredx"/>
    <property type="match status" value="1"/>
</dbReference>
<dbReference type="AlphaFoldDB" id="Q1IS36"/>
<dbReference type="eggNOG" id="COG1905">
    <property type="taxonomic scope" value="Bacteria"/>
</dbReference>
<dbReference type="InterPro" id="IPR036249">
    <property type="entry name" value="Thioredoxin-like_sf"/>
</dbReference>
<dbReference type="KEGG" id="aba:Acid345_1312"/>
<dbReference type="SUPFAM" id="SSF52833">
    <property type="entry name" value="Thioredoxin-like"/>
    <property type="match status" value="1"/>
</dbReference>
<dbReference type="RefSeq" id="WP_011522116.1">
    <property type="nucleotide sequence ID" value="NC_008009.1"/>
</dbReference>
<dbReference type="InterPro" id="IPR002023">
    <property type="entry name" value="NuoE-like"/>
</dbReference>
<evidence type="ECO:0000313" key="9">
    <source>
        <dbReference type="Proteomes" id="UP000002432"/>
    </source>
</evidence>
<keyword evidence="4 7" id="KW-0408">Iron</keyword>
<evidence type="ECO:0000256" key="2">
    <source>
        <dbReference type="ARBA" id="ARBA00022714"/>
    </source>
</evidence>
<proteinExistence type="inferred from homology"/>
<gene>
    <name evidence="8" type="ordered locus">Acid345_1312</name>
</gene>
<feature type="binding site" evidence="7">
    <location>
        <position position="86"/>
    </location>
    <ligand>
        <name>[2Fe-2S] cluster</name>
        <dbReference type="ChEBI" id="CHEBI:190135"/>
    </ligand>
</feature>
<dbReference type="EnsemblBacteria" id="ABF40314">
    <property type="protein sequence ID" value="ABF40314"/>
    <property type="gene ID" value="Acid345_1312"/>
</dbReference>
<dbReference type="Gene3D" id="3.40.30.10">
    <property type="entry name" value="Glutaredoxin"/>
    <property type="match status" value="1"/>
</dbReference>
<dbReference type="CDD" id="cd03064">
    <property type="entry name" value="TRX_Fd_NuoE"/>
    <property type="match status" value="1"/>
</dbReference>
<comment type="cofactor">
    <cofactor evidence="6">
        <name>[2Fe-2S] cluster</name>
        <dbReference type="ChEBI" id="CHEBI:190135"/>
    </cofactor>
</comment>
<keyword evidence="3 7" id="KW-0479">Metal-binding</keyword>
<dbReference type="STRING" id="204669.Acid345_1312"/>
<dbReference type="HOGENOM" id="CLU_054362_2_0_0"/>
<name>Q1IS36_KORVE</name>
<dbReference type="Gene3D" id="1.10.10.1590">
    <property type="entry name" value="NADH-quinone oxidoreductase subunit E"/>
    <property type="match status" value="1"/>
</dbReference>
<dbReference type="InterPro" id="IPR042128">
    <property type="entry name" value="NuoE_dom"/>
</dbReference>
<feature type="binding site" evidence="7">
    <location>
        <position position="126"/>
    </location>
    <ligand>
        <name>[2Fe-2S] cluster</name>
        <dbReference type="ChEBI" id="CHEBI:190135"/>
    </ligand>
</feature>
<keyword evidence="9" id="KW-1185">Reference proteome</keyword>
<keyword evidence="5 7" id="KW-0411">Iron-sulfur</keyword>
<accession>Q1IS36</accession>
<dbReference type="OrthoDB" id="9807941at2"/>
<reference evidence="8 9" key="1">
    <citation type="journal article" date="2009" name="Appl. Environ. Microbiol.">
        <title>Three genomes from the phylum Acidobacteria provide insight into the lifestyles of these microorganisms in soils.</title>
        <authorList>
            <person name="Ward N.L."/>
            <person name="Challacombe J.F."/>
            <person name="Janssen P.H."/>
            <person name="Henrissat B."/>
            <person name="Coutinho P.M."/>
            <person name="Wu M."/>
            <person name="Xie G."/>
            <person name="Haft D.H."/>
            <person name="Sait M."/>
            <person name="Badger J."/>
            <person name="Barabote R.D."/>
            <person name="Bradley B."/>
            <person name="Brettin T.S."/>
            <person name="Brinkac L.M."/>
            <person name="Bruce D."/>
            <person name="Creasy T."/>
            <person name="Daugherty S.C."/>
            <person name="Davidsen T.M."/>
            <person name="DeBoy R.T."/>
            <person name="Detter J.C."/>
            <person name="Dodson R.J."/>
            <person name="Durkin A.S."/>
            <person name="Ganapathy A."/>
            <person name="Gwinn-Giglio M."/>
            <person name="Han C.S."/>
            <person name="Khouri H."/>
            <person name="Kiss H."/>
            <person name="Kothari S.P."/>
            <person name="Madupu R."/>
            <person name="Nelson K.E."/>
            <person name="Nelson W.C."/>
            <person name="Paulsen I."/>
            <person name="Penn K."/>
            <person name="Ren Q."/>
            <person name="Rosovitz M.J."/>
            <person name="Selengut J.D."/>
            <person name="Shrivastava S."/>
            <person name="Sullivan S.A."/>
            <person name="Tapia R."/>
            <person name="Thompson L.S."/>
            <person name="Watkins K.L."/>
            <person name="Yang Q."/>
            <person name="Yu C."/>
            <person name="Zafar N."/>
            <person name="Zhou L."/>
            <person name="Kuske C.R."/>
        </authorList>
    </citation>
    <scope>NUCLEOTIDE SEQUENCE [LARGE SCALE GENOMIC DNA]</scope>
    <source>
        <strain evidence="8 9">Ellin345</strain>
    </source>
</reference>
<evidence type="ECO:0000256" key="6">
    <source>
        <dbReference type="ARBA" id="ARBA00034078"/>
    </source>
</evidence>
<comment type="cofactor">
    <cofactor evidence="7">
        <name>[2Fe-2S] cluster</name>
        <dbReference type="ChEBI" id="CHEBI:190135"/>
    </cofactor>
    <text evidence="7">Binds 1 [2Fe-2S] cluster.</text>
</comment>
<dbReference type="GO" id="GO:0046872">
    <property type="term" value="F:metal ion binding"/>
    <property type="evidence" value="ECO:0007669"/>
    <property type="project" value="UniProtKB-KW"/>
</dbReference>
<dbReference type="EC" id="1.6.5.3" evidence="8"/>
<keyword evidence="8" id="KW-0560">Oxidoreductase</keyword>
<dbReference type="InterPro" id="IPR041921">
    <property type="entry name" value="NuoE_N"/>
</dbReference>
<organism evidence="8 9">
    <name type="scientific">Koribacter versatilis (strain Ellin345)</name>
    <dbReference type="NCBI Taxonomy" id="204669"/>
    <lineage>
        <taxon>Bacteria</taxon>
        <taxon>Pseudomonadati</taxon>
        <taxon>Acidobacteriota</taxon>
        <taxon>Terriglobia</taxon>
        <taxon>Terriglobales</taxon>
        <taxon>Candidatus Korobacteraceae</taxon>
        <taxon>Candidatus Korobacter</taxon>
    </lineage>
</organism>
<dbReference type="PANTHER" id="PTHR10371:SF3">
    <property type="entry name" value="NADH DEHYDROGENASE [UBIQUINONE] FLAVOPROTEIN 2, MITOCHONDRIAL"/>
    <property type="match status" value="1"/>
</dbReference>
<sequence length="160" mass="18326">MKFSDNLEKWFAEAQGHYPTKRSPLVPFLLYVQDEVGYLSDEAIVEIANRVELTPLEVRNVISYYSMLRTKPIGKYNVQVCTNICCLQRGGEDIFEHCKKTLGIGHKQTTPDGLFSLEEVECIGACSWAPAVQVNYDFHENLTPETMDAVIESYRKREQQ</sequence>
<evidence type="ECO:0000256" key="7">
    <source>
        <dbReference type="PIRSR" id="PIRSR000216-1"/>
    </source>
</evidence>
<dbReference type="PIRSF" id="PIRSF000216">
    <property type="entry name" value="NADH_DH_24kDa"/>
    <property type="match status" value="1"/>
</dbReference>
<dbReference type="Proteomes" id="UP000002432">
    <property type="component" value="Chromosome"/>
</dbReference>
<feature type="binding site" evidence="7">
    <location>
        <position position="122"/>
    </location>
    <ligand>
        <name>[2Fe-2S] cluster</name>
        <dbReference type="ChEBI" id="CHEBI:190135"/>
    </ligand>
</feature>
<dbReference type="EMBL" id="CP000360">
    <property type="protein sequence ID" value="ABF40314.1"/>
    <property type="molecule type" value="Genomic_DNA"/>
</dbReference>
<keyword evidence="2 7" id="KW-0001">2Fe-2S</keyword>
<evidence type="ECO:0000256" key="4">
    <source>
        <dbReference type="ARBA" id="ARBA00023004"/>
    </source>
</evidence>
<evidence type="ECO:0000256" key="3">
    <source>
        <dbReference type="ARBA" id="ARBA00022723"/>
    </source>
</evidence>
<evidence type="ECO:0000313" key="8">
    <source>
        <dbReference type="EMBL" id="ABF40314.1"/>
    </source>
</evidence>
<dbReference type="GO" id="GO:0003954">
    <property type="term" value="F:NADH dehydrogenase activity"/>
    <property type="evidence" value="ECO:0007669"/>
    <property type="project" value="TreeGrafter"/>
</dbReference>
<evidence type="ECO:0000256" key="5">
    <source>
        <dbReference type="ARBA" id="ARBA00023014"/>
    </source>
</evidence>
<comment type="similarity">
    <text evidence="1">Belongs to the complex I 24 kDa subunit family.</text>
</comment>